<dbReference type="RefSeq" id="WP_015870872.1">
    <property type="nucleotide sequence ID" value="NC_012779.2"/>
</dbReference>
<reference evidence="3" key="1">
    <citation type="submission" date="2009-03" db="EMBL/GenBank/DDBJ databases">
        <title>Complete genome sequence of Edwardsiella ictaluri 93-146.</title>
        <authorList>
            <person name="Williams M.L."/>
            <person name="Gillaspy A.F."/>
            <person name="Dyer D.W."/>
            <person name="Thune R.L."/>
            <person name="Waldbieser G.C."/>
            <person name="Schuster S.C."/>
            <person name="Gipson J."/>
            <person name="Zaitshik J."/>
            <person name="Landry C."/>
            <person name="Lawrence M.L."/>
        </authorList>
    </citation>
    <scope>NUCLEOTIDE SEQUENCE [LARGE SCALE GENOMIC DNA]</scope>
    <source>
        <strain evidence="3">93-146</strain>
    </source>
</reference>
<feature type="signal peptide" evidence="1">
    <location>
        <begin position="1"/>
        <end position="21"/>
    </location>
</feature>
<dbReference type="HOGENOM" id="CLU_1400583_0_0_6"/>
<reference evidence="2 3" key="2">
    <citation type="journal article" date="2012" name="J. Bacteriol.">
        <title>Genome Sequence of Edwardsiella ictaluri 93-146, a Strain Associated with a Natural Channel Catfish Outbreak of Enteric Septicemia of Catfish.</title>
        <authorList>
            <person name="Williams M.L."/>
            <person name="Gillaspy A.F."/>
            <person name="Dyer D.W."/>
            <person name="Thune R.L."/>
            <person name="Waldbieser G.C."/>
            <person name="Schuster S.C."/>
            <person name="Gipson J."/>
            <person name="Zaitshik J."/>
            <person name="Landry C."/>
            <person name="Banes M.M."/>
            <person name="Lawrence M.L."/>
        </authorList>
    </citation>
    <scope>NUCLEOTIDE SEQUENCE [LARGE SCALE GENOMIC DNA]</scope>
    <source>
        <strain evidence="2 3">93-146</strain>
    </source>
</reference>
<accession>C5B7X5</accession>
<dbReference type="Proteomes" id="UP000001485">
    <property type="component" value="Chromosome"/>
</dbReference>
<dbReference type="OrthoDB" id="6415471at2"/>
<organism evidence="2 3">
    <name type="scientific">Edwardsiella ictaluri (strain 93-146)</name>
    <dbReference type="NCBI Taxonomy" id="634503"/>
    <lineage>
        <taxon>Bacteria</taxon>
        <taxon>Pseudomonadati</taxon>
        <taxon>Pseudomonadota</taxon>
        <taxon>Gammaproteobacteria</taxon>
        <taxon>Enterobacterales</taxon>
        <taxon>Hafniaceae</taxon>
        <taxon>Edwardsiella</taxon>
    </lineage>
</organism>
<feature type="chain" id="PRO_5002946066" description="CS1 type fimbrial major subunit" evidence="1">
    <location>
        <begin position="22"/>
        <end position="187"/>
    </location>
</feature>
<sequence length="187" mass="19213">MSFTKKLALAALLAAPLYASAAVTNGQLTFTWQGTIPAQRLAADWRFTDALGADYIPAPQTLTTAVDSTDNTLTLTTTSPVTFNIQSDSVINGISAYLASAPIAVGFKGSRQLALRDALGAPTNNQILITLNNAALKVGSANAIDVVGDGSDRPISLGLYAKVSGDGYDAGSSVSFTTPVVFAVDLG</sequence>
<evidence type="ECO:0000313" key="2">
    <source>
        <dbReference type="EMBL" id="ACR68711.1"/>
    </source>
</evidence>
<keyword evidence="1" id="KW-0732">Signal</keyword>
<proteinExistence type="predicted"/>
<dbReference type="KEGG" id="eic:NT01EI_1525"/>
<dbReference type="AlphaFoldDB" id="C5B7X5"/>
<dbReference type="GeneID" id="69538508"/>
<dbReference type="EMBL" id="CP001600">
    <property type="protein sequence ID" value="ACR68711.1"/>
    <property type="molecule type" value="Genomic_DNA"/>
</dbReference>
<evidence type="ECO:0000256" key="1">
    <source>
        <dbReference type="SAM" id="SignalP"/>
    </source>
</evidence>
<name>C5B7X5_EDWI9</name>
<dbReference type="PATRIC" id="fig|634503.3.peg.1363"/>
<evidence type="ECO:0008006" key="4">
    <source>
        <dbReference type="Google" id="ProtNLM"/>
    </source>
</evidence>
<evidence type="ECO:0000313" key="3">
    <source>
        <dbReference type="Proteomes" id="UP000001485"/>
    </source>
</evidence>
<gene>
    <name evidence="2" type="ordered locus">NT01EI_1525</name>
</gene>
<protein>
    <recommendedName>
        <fullName evidence="4">CS1 type fimbrial major subunit</fullName>
    </recommendedName>
</protein>